<evidence type="ECO:0000313" key="2">
    <source>
        <dbReference type="Proteomes" id="UP000366766"/>
    </source>
</evidence>
<proteinExistence type="predicted"/>
<accession>A0A564WW91</accession>
<dbReference type="RefSeq" id="WP_118593250.1">
    <property type="nucleotide sequence ID" value="NZ_CABHOF010000072.1"/>
</dbReference>
<evidence type="ECO:0008006" key="3">
    <source>
        <dbReference type="Google" id="ProtNLM"/>
    </source>
</evidence>
<evidence type="ECO:0000313" key="1">
    <source>
        <dbReference type="EMBL" id="VUX66622.1"/>
    </source>
</evidence>
<dbReference type="AlphaFoldDB" id="A0A564WW91"/>
<keyword evidence="2" id="KW-1185">Reference proteome</keyword>
<protein>
    <recommendedName>
        <fullName evidence="3">DNA-binding protein</fullName>
    </recommendedName>
</protein>
<dbReference type="EMBL" id="CABHOF010000072">
    <property type="protein sequence ID" value="VUX66622.1"/>
    <property type="molecule type" value="Genomic_DNA"/>
</dbReference>
<dbReference type="Proteomes" id="UP000366766">
    <property type="component" value="Unassembled WGS sequence"/>
</dbReference>
<gene>
    <name evidence="1" type="ORF">BWLFYP14_02898</name>
</gene>
<reference evidence="1 2" key="1">
    <citation type="submission" date="2019-07" db="EMBL/GenBank/DDBJ databases">
        <authorList>
            <person name="Chang H.-W."/>
            <person name="Raman A."/>
            <person name="Venkatesh S."/>
            <person name="Gehrig J."/>
        </authorList>
    </citation>
    <scope>NUCLEOTIDE SEQUENCE [LARGE SCALE GENOMIC DNA]</scope>
    <source>
        <strain evidence="1">Blautia_wexlerae_LFYP_14</strain>
    </source>
</reference>
<organism evidence="1 2">
    <name type="scientific">Blautia wexlerae</name>
    <dbReference type="NCBI Taxonomy" id="418240"/>
    <lineage>
        <taxon>Bacteria</taxon>
        <taxon>Bacillati</taxon>
        <taxon>Bacillota</taxon>
        <taxon>Clostridia</taxon>
        <taxon>Lachnospirales</taxon>
        <taxon>Lachnospiraceae</taxon>
        <taxon>Blautia</taxon>
    </lineage>
</organism>
<name>A0A564WW91_9FIRM</name>
<sequence length="65" mass="6951">MRRTGTKTASVNNLTVDTAGLQSLLSAGYPTAVEIGTAAGARITVGRRVLWNVSKIQKYLDEISE</sequence>